<sequence length="50" mass="5352">MEFSTIAIAAEHSVGFGKLPCHVASHTQIRKGASHAQIPKAARSNRACHQ</sequence>
<dbReference type="Proteomes" id="UP000216345">
    <property type="component" value="Unassembled WGS sequence"/>
</dbReference>
<evidence type="ECO:0000256" key="1">
    <source>
        <dbReference type="SAM" id="MobiDB-lite"/>
    </source>
</evidence>
<name>A0A256EZN4_9HYPH</name>
<dbReference type="AlphaFoldDB" id="A0A256EZN4"/>
<keyword evidence="3" id="KW-1185">Reference proteome</keyword>
<protein>
    <submittedName>
        <fullName evidence="2">Uncharacterized protein</fullName>
    </submittedName>
</protein>
<accession>A0A256EZN4</accession>
<organism evidence="2 3">
    <name type="scientific">Brucella rhizosphaerae</name>
    <dbReference type="NCBI Taxonomy" id="571254"/>
    <lineage>
        <taxon>Bacteria</taxon>
        <taxon>Pseudomonadati</taxon>
        <taxon>Pseudomonadota</taxon>
        <taxon>Alphaproteobacteria</taxon>
        <taxon>Hyphomicrobiales</taxon>
        <taxon>Brucellaceae</taxon>
        <taxon>Brucella/Ochrobactrum group</taxon>
        <taxon>Brucella</taxon>
    </lineage>
</organism>
<proteinExistence type="predicted"/>
<gene>
    <name evidence="2" type="ORF">CEV32_2773</name>
</gene>
<comment type="caution">
    <text evidence="2">The sequence shown here is derived from an EMBL/GenBank/DDBJ whole genome shotgun (WGS) entry which is preliminary data.</text>
</comment>
<dbReference type="EMBL" id="NNRK01000035">
    <property type="protein sequence ID" value="OYR08062.1"/>
    <property type="molecule type" value="Genomic_DNA"/>
</dbReference>
<reference evidence="2 3" key="1">
    <citation type="submission" date="2017-07" db="EMBL/GenBank/DDBJ databases">
        <title>Phylogenetic study on the rhizospheric bacterium Ochrobactrum sp. A44.</title>
        <authorList>
            <person name="Krzyzanowska D.M."/>
            <person name="Ossowicki A."/>
            <person name="Rajewska M."/>
            <person name="Maciag T."/>
            <person name="Kaczynski Z."/>
            <person name="Czerwicka M."/>
            <person name="Jafra S."/>
        </authorList>
    </citation>
    <scope>NUCLEOTIDE SEQUENCE [LARGE SCALE GENOMIC DNA]</scope>
    <source>
        <strain evidence="2 3">PR17</strain>
    </source>
</reference>
<evidence type="ECO:0000313" key="3">
    <source>
        <dbReference type="Proteomes" id="UP000216345"/>
    </source>
</evidence>
<evidence type="ECO:0000313" key="2">
    <source>
        <dbReference type="EMBL" id="OYR08062.1"/>
    </source>
</evidence>
<feature type="region of interest" description="Disordered" evidence="1">
    <location>
        <begin position="30"/>
        <end position="50"/>
    </location>
</feature>